<proteinExistence type="predicted"/>
<accession>A0A4C1ZXS5</accession>
<name>A0A4C1ZXS5_EUMVA</name>
<dbReference type="AlphaFoldDB" id="A0A4C1ZXS5"/>
<keyword evidence="2" id="KW-1185">Reference proteome</keyword>
<comment type="caution">
    <text evidence="1">The sequence shown here is derived from an EMBL/GenBank/DDBJ whole genome shotgun (WGS) entry which is preliminary data.</text>
</comment>
<sequence length="91" mass="10382">MAREDENGTEALTHWAECNSGNCYFTSILYEKTRIAFKKKHRHKVPTPVRRVFEDSHLNSGRGGVAVALPRDRLRGHFSPAPRVFYDRAPG</sequence>
<dbReference type="Proteomes" id="UP000299102">
    <property type="component" value="Unassembled WGS sequence"/>
</dbReference>
<gene>
    <name evidence="1" type="ORF">EVAR_68825_1</name>
</gene>
<evidence type="ECO:0000313" key="1">
    <source>
        <dbReference type="EMBL" id="GBP91834.1"/>
    </source>
</evidence>
<evidence type="ECO:0000313" key="2">
    <source>
        <dbReference type="Proteomes" id="UP000299102"/>
    </source>
</evidence>
<dbReference type="EMBL" id="BGZK01002214">
    <property type="protein sequence ID" value="GBP91834.1"/>
    <property type="molecule type" value="Genomic_DNA"/>
</dbReference>
<organism evidence="1 2">
    <name type="scientific">Eumeta variegata</name>
    <name type="common">Bagworm moth</name>
    <name type="synonym">Eumeta japonica</name>
    <dbReference type="NCBI Taxonomy" id="151549"/>
    <lineage>
        <taxon>Eukaryota</taxon>
        <taxon>Metazoa</taxon>
        <taxon>Ecdysozoa</taxon>
        <taxon>Arthropoda</taxon>
        <taxon>Hexapoda</taxon>
        <taxon>Insecta</taxon>
        <taxon>Pterygota</taxon>
        <taxon>Neoptera</taxon>
        <taxon>Endopterygota</taxon>
        <taxon>Lepidoptera</taxon>
        <taxon>Glossata</taxon>
        <taxon>Ditrysia</taxon>
        <taxon>Tineoidea</taxon>
        <taxon>Psychidae</taxon>
        <taxon>Oiketicinae</taxon>
        <taxon>Eumeta</taxon>
    </lineage>
</organism>
<protein>
    <submittedName>
        <fullName evidence="1">Uncharacterized protein</fullName>
    </submittedName>
</protein>
<reference evidence="1 2" key="1">
    <citation type="journal article" date="2019" name="Commun. Biol.">
        <title>The bagworm genome reveals a unique fibroin gene that provides high tensile strength.</title>
        <authorList>
            <person name="Kono N."/>
            <person name="Nakamura H."/>
            <person name="Ohtoshi R."/>
            <person name="Tomita M."/>
            <person name="Numata K."/>
            <person name="Arakawa K."/>
        </authorList>
    </citation>
    <scope>NUCLEOTIDE SEQUENCE [LARGE SCALE GENOMIC DNA]</scope>
</reference>